<accession>A0ABR1F7A7</accession>
<protein>
    <recommendedName>
        <fullName evidence="2 8">Eukaryotic translation initiation factor 2A</fullName>
        <shortName evidence="8">eIF-2A</shortName>
    </recommendedName>
</protein>
<feature type="compositionally biased region" description="Basic and acidic residues" evidence="9">
    <location>
        <begin position="519"/>
        <end position="529"/>
    </location>
</feature>
<comment type="caution">
    <text evidence="11">The sequence shown here is derived from an EMBL/GenBank/DDBJ whole genome shotgun (WGS) entry which is preliminary data.</text>
</comment>
<dbReference type="InterPro" id="IPR013979">
    <property type="entry name" value="TIF_beta_prop-like"/>
</dbReference>
<dbReference type="Proteomes" id="UP001498771">
    <property type="component" value="Unassembled WGS sequence"/>
</dbReference>
<comment type="function">
    <text evidence="8">Functions in the early steps of protein synthesis of a small number of specific mRNAs. Acts by directing the binding of methionyl-tRNAi to 40S ribosomal subunits. In contrast to the eIF-2 complex, it binds methionyl-tRNAi to 40S subunits in a codon-dependent manner, whereas the eIF-2 complex binds methionyl-tRNAi to 40S subunits in a GTP-dependent manner.</text>
</comment>
<evidence type="ECO:0000259" key="10">
    <source>
        <dbReference type="Pfam" id="PF08662"/>
    </source>
</evidence>
<evidence type="ECO:0000313" key="12">
    <source>
        <dbReference type="Proteomes" id="UP001498771"/>
    </source>
</evidence>
<evidence type="ECO:0000256" key="6">
    <source>
        <dbReference type="ARBA" id="ARBA00022845"/>
    </source>
</evidence>
<dbReference type="PIRSF" id="PIRSF017222">
    <property type="entry name" value="eIF2A"/>
    <property type="match status" value="1"/>
</dbReference>
<evidence type="ECO:0000256" key="3">
    <source>
        <dbReference type="ARBA" id="ARBA00022540"/>
    </source>
</evidence>
<dbReference type="GO" id="GO:0003743">
    <property type="term" value="F:translation initiation factor activity"/>
    <property type="evidence" value="ECO:0007669"/>
    <property type="project" value="UniProtKB-KW"/>
</dbReference>
<evidence type="ECO:0000256" key="9">
    <source>
        <dbReference type="SAM" id="MobiDB-lite"/>
    </source>
</evidence>
<dbReference type="EMBL" id="JBBJBU010000004">
    <property type="protein sequence ID" value="KAK7205733.1"/>
    <property type="molecule type" value="Genomic_DNA"/>
</dbReference>
<evidence type="ECO:0000256" key="1">
    <source>
        <dbReference type="ARBA" id="ARBA00009573"/>
    </source>
</evidence>
<feature type="region of interest" description="Disordered" evidence="9">
    <location>
        <begin position="483"/>
        <end position="574"/>
    </location>
</feature>
<reference evidence="11 12" key="1">
    <citation type="submission" date="2024-03" db="EMBL/GenBank/DDBJ databases">
        <title>Genome-scale model development and genomic sequencing of the oleaginous clade Lipomyces.</title>
        <authorList>
            <consortium name="Lawrence Berkeley National Laboratory"/>
            <person name="Czajka J.J."/>
            <person name="Han Y."/>
            <person name="Kim J."/>
            <person name="Mondo S.J."/>
            <person name="Hofstad B.A."/>
            <person name="Robles A."/>
            <person name="Haridas S."/>
            <person name="Riley R."/>
            <person name="LaButti K."/>
            <person name="Pangilinan J."/>
            <person name="Andreopoulos W."/>
            <person name="Lipzen A."/>
            <person name="Yan J."/>
            <person name="Wang M."/>
            <person name="Ng V."/>
            <person name="Grigoriev I.V."/>
            <person name="Spatafora J.W."/>
            <person name="Magnuson J.K."/>
            <person name="Baker S.E."/>
            <person name="Pomraning K.R."/>
        </authorList>
    </citation>
    <scope>NUCLEOTIDE SEQUENCE [LARGE SCALE GENOMIC DNA]</scope>
    <source>
        <strain evidence="11 12">Phaff 52-87</strain>
    </source>
</reference>
<feature type="compositionally biased region" description="Low complexity" evidence="9">
    <location>
        <begin position="530"/>
        <end position="549"/>
    </location>
</feature>
<dbReference type="InterPro" id="IPR011387">
    <property type="entry name" value="TIF2A"/>
</dbReference>
<feature type="compositionally biased region" description="Basic and acidic residues" evidence="9">
    <location>
        <begin position="492"/>
        <end position="504"/>
    </location>
</feature>
<comment type="similarity">
    <text evidence="1 8">Belongs to the WD repeat EIF2A family.</text>
</comment>
<keyword evidence="7 8" id="KW-0648">Protein biosynthesis</keyword>
<organism evidence="11 12">
    <name type="scientific">Myxozyma melibiosi</name>
    <dbReference type="NCBI Taxonomy" id="54550"/>
    <lineage>
        <taxon>Eukaryota</taxon>
        <taxon>Fungi</taxon>
        <taxon>Dikarya</taxon>
        <taxon>Ascomycota</taxon>
        <taxon>Saccharomycotina</taxon>
        <taxon>Lipomycetes</taxon>
        <taxon>Lipomycetales</taxon>
        <taxon>Lipomycetaceae</taxon>
        <taxon>Myxozyma</taxon>
    </lineage>
</organism>
<evidence type="ECO:0000256" key="4">
    <source>
        <dbReference type="ARBA" id="ARBA00022574"/>
    </source>
</evidence>
<keyword evidence="4" id="KW-0853">WD repeat</keyword>
<keyword evidence="5" id="KW-0677">Repeat</keyword>
<dbReference type="InterPro" id="IPR015943">
    <property type="entry name" value="WD40/YVTN_repeat-like_dom_sf"/>
</dbReference>
<dbReference type="PANTHER" id="PTHR13227">
    <property type="entry name" value="EUKARYOTIC TRANSLATION INITIATION FACTOR 2A"/>
    <property type="match status" value="1"/>
</dbReference>
<evidence type="ECO:0000256" key="2">
    <source>
        <dbReference type="ARBA" id="ARBA00013819"/>
    </source>
</evidence>
<dbReference type="Gene3D" id="2.130.10.10">
    <property type="entry name" value="YVTN repeat-like/Quinoprotein amine dehydrogenase"/>
    <property type="match status" value="2"/>
</dbReference>
<keyword evidence="6 8" id="KW-0810">Translation regulation</keyword>
<evidence type="ECO:0000256" key="7">
    <source>
        <dbReference type="ARBA" id="ARBA00022917"/>
    </source>
</evidence>
<dbReference type="SUPFAM" id="SSF82171">
    <property type="entry name" value="DPP6 N-terminal domain-like"/>
    <property type="match status" value="1"/>
</dbReference>
<keyword evidence="3 8" id="KW-0396">Initiation factor</keyword>
<name>A0ABR1F7A7_9ASCO</name>
<evidence type="ECO:0000256" key="8">
    <source>
        <dbReference type="PIRNR" id="PIRNR017222"/>
    </source>
</evidence>
<dbReference type="RefSeq" id="XP_064768766.1">
    <property type="nucleotide sequence ID" value="XM_064914642.1"/>
</dbReference>
<dbReference type="Pfam" id="PF08662">
    <property type="entry name" value="eIF2A"/>
    <property type="match status" value="1"/>
</dbReference>
<feature type="domain" description="Translation initiation factor beta propellor-like" evidence="10">
    <location>
        <begin position="230"/>
        <end position="423"/>
    </location>
</feature>
<sequence>MSSIPQLFYRTSKTIGLIDSAPRYAEVSDFQKPSGTTRTCRYSPFGGLFAYTTVESVVVVESSTGRSLQTIELANVYELAFSPKGTYLLTWERPLKVESGQPPHANLKIFEVATGNNLAQFVQKAQTMALIEMKIEMKTYGLLIFLSRNFQFTYDEKFCARLVPNELQFFETSKLGSPSTQKLNLDGIASFALSPGNSYNVAVFVPELKGKPALVNVYNAPSFAKPLSSKSLFKAEKVVLKWNKLGTSLIVWSQTEVDQTGKSYYGESNLYLRGIAGNFDCRIDLDKEGPIHDVAWSPDSREFAVVYGYMPAKTMIFNNRGETIRTLPLGPRNTILYSPHGKYLIVAGFGNLQGEVNVYDRLADFKKVATIDGSNTSVCEWSPDGQYLMFATCSPRLRVDNGVKIFHVSGKLVYVNEMAELFAASWRPEPAETYPLRSADIIPEAHASAALVEVKAPVKAAGAYRPPHARGSATPLHFKREDEGGLAFSPQDSDRLQKQRDEMLSKSALKNKKKREAKKAKEDADKAQKDAAPTTSPTASSNATAEASPVAPPPGLSAPKNGMTFENPQDEKKYRGLMKKLRAIEDLKMRQAAGEKLEDTQLAKIKTEDTVKKDLTALGWTE</sequence>
<evidence type="ECO:0000313" key="11">
    <source>
        <dbReference type="EMBL" id="KAK7205733.1"/>
    </source>
</evidence>
<gene>
    <name evidence="11" type="ORF">BZA70DRAFT_299072</name>
</gene>
<dbReference type="GeneID" id="90040154"/>
<proteinExistence type="inferred from homology"/>
<dbReference type="PANTHER" id="PTHR13227:SF0">
    <property type="entry name" value="EUKARYOTIC TRANSLATION INITIATION FACTOR 2A"/>
    <property type="match status" value="1"/>
</dbReference>
<evidence type="ECO:0000256" key="5">
    <source>
        <dbReference type="ARBA" id="ARBA00022737"/>
    </source>
</evidence>
<keyword evidence="12" id="KW-1185">Reference proteome</keyword>
<feature type="compositionally biased region" description="Basic residues" evidence="9">
    <location>
        <begin position="509"/>
        <end position="518"/>
    </location>
</feature>